<dbReference type="InterPro" id="IPR048395">
    <property type="entry name" value="Glyco_hydro_31_C"/>
</dbReference>
<dbReference type="eggNOG" id="KOG1065">
    <property type="taxonomic scope" value="Eukaryota"/>
</dbReference>
<evidence type="ECO:0000256" key="5">
    <source>
        <dbReference type="SAM" id="MobiDB-lite"/>
    </source>
</evidence>
<reference evidence="10" key="1">
    <citation type="submission" date="2011-08" db="EMBL/GenBank/DDBJ databases">
        <authorList>
            <person name="Rombauts S."/>
        </authorList>
    </citation>
    <scope>NUCLEOTIDE SEQUENCE</scope>
    <source>
        <strain evidence="10">London</strain>
    </source>
</reference>
<dbReference type="AlphaFoldDB" id="T1L194"/>
<dbReference type="Gene3D" id="3.20.20.80">
    <property type="entry name" value="Glycosidases"/>
    <property type="match status" value="1"/>
</dbReference>
<keyword evidence="6" id="KW-1133">Transmembrane helix</keyword>
<evidence type="ECO:0000259" key="7">
    <source>
        <dbReference type="Pfam" id="PF01055"/>
    </source>
</evidence>
<dbReference type="SUPFAM" id="SSF51445">
    <property type="entry name" value="(Trans)glycosidases"/>
    <property type="match status" value="1"/>
</dbReference>
<name>T1L194_TETUR</name>
<dbReference type="Pfam" id="PF21365">
    <property type="entry name" value="Glyco_hydro_31_3rd"/>
    <property type="match status" value="1"/>
</dbReference>
<evidence type="ECO:0000256" key="6">
    <source>
        <dbReference type="SAM" id="Phobius"/>
    </source>
</evidence>
<keyword evidence="3 4" id="KW-0326">Glycosidase</keyword>
<feature type="region of interest" description="Disordered" evidence="5">
    <location>
        <begin position="1"/>
        <end position="40"/>
    </location>
</feature>
<dbReference type="EnsemblMetazoa" id="tetur31g00940.1">
    <property type="protein sequence ID" value="tetur31g00940.1"/>
    <property type="gene ID" value="tetur31g00940"/>
</dbReference>
<keyword evidence="6" id="KW-0472">Membrane</keyword>
<evidence type="ECO:0000313" key="10">
    <source>
        <dbReference type="Proteomes" id="UP000015104"/>
    </source>
</evidence>
<dbReference type="EMBL" id="CAEY01000891">
    <property type="status" value="NOT_ANNOTATED_CDS"/>
    <property type="molecule type" value="Genomic_DNA"/>
</dbReference>
<feature type="transmembrane region" description="Helical" evidence="6">
    <location>
        <begin position="85"/>
        <end position="104"/>
    </location>
</feature>
<dbReference type="GO" id="GO:0004553">
    <property type="term" value="F:hydrolase activity, hydrolyzing O-glycosyl compounds"/>
    <property type="evidence" value="ECO:0007669"/>
    <property type="project" value="InterPro"/>
</dbReference>
<feature type="compositionally biased region" description="Low complexity" evidence="5">
    <location>
        <begin position="20"/>
        <end position="30"/>
    </location>
</feature>
<dbReference type="Gene3D" id="2.60.40.1180">
    <property type="entry name" value="Golgi alpha-mannosidase II"/>
    <property type="match status" value="1"/>
</dbReference>
<evidence type="ECO:0000256" key="2">
    <source>
        <dbReference type="ARBA" id="ARBA00022801"/>
    </source>
</evidence>
<reference evidence="9" key="2">
    <citation type="submission" date="2015-06" db="UniProtKB">
        <authorList>
            <consortium name="EnsemblMetazoa"/>
        </authorList>
    </citation>
    <scope>IDENTIFICATION</scope>
</reference>
<feature type="domain" description="Glycoside hydrolase family 31 TIM barrel" evidence="7">
    <location>
        <begin position="372"/>
        <end position="658"/>
    </location>
</feature>
<dbReference type="SUPFAM" id="SSF51011">
    <property type="entry name" value="Glycosyl hydrolase domain"/>
    <property type="match status" value="1"/>
</dbReference>
<evidence type="ECO:0000259" key="8">
    <source>
        <dbReference type="Pfam" id="PF21365"/>
    </source>
</evidence>
<keyword evidence="6" id="KW-0812">Transmembrane</keyword>
<dbReference type="InterPro" id="IPR000322">
    <property type="entry name" value="Glyco_hydro_31_TIM"/>
</dbReference>
<evidence type="ECO:0000256" key="1">
    <source>
        <dbReference type="ARBA" id="ARBA00007806"/>
    </source>
</evidence>
<dbReference type="InterPro" id="IPR050985">
    <property type="entry name" value="Alpha-glycosidase_related"/>
</dbReference>
<dbReference type="KEGG" id="tut:107369279"/>
<dbReference type="InterPro" id="IPR017853">
    <property type="entry name" value="GH"/>
</dbReference>
<keyword evidence="2 4" id="KW-0378">Hydrolase</keyword>
<dbReference type="PANTHER" id="PTHR43053">
    <property type="entry name" value="GLYCOSIDASE FAMILY 31"/>
    <property type="match status" value="1"/>
</dbReference>
<organism evidence="9 10">
    <name type="scientific">Tetranychus urticae</name>
    <name type="common">Two-spotted spider mite</name>
    <dbReference type="NCBI Taxonomy" id="32264"/>
    <lineage>
        <taxon>Eukaryota</taxon>
        <taxon>Metazoa</taxon>
        <taxon>Ecdysozoa</taxon>
        <taxon>Arthropoda</taxon>
        <taxon>Chelicerata</taxon>
        <taxon>Arachnida</taxon>
        <taxon>Acari</taxon>
        <taxon>Acariformes</taxon>
        <taxon>Trombidiformes</taxon>
        <taxon>Prostigmata</taxon>
        <taxon>Eleutherengona</taxon>
        <taxon>Raphignathae</taxon>
        <taxon>Tetranychoidea</taxon>
        <taxon>Tetranychidae</taxon>
        <taxon>Tetranychus</taxon>
    </lineage>
</organism>
<gene>
    <name evidence="9" type="primary">107369279</name>
</gene>
<proteinExistence type="inferred from homology"/>
<dbReference type="HOGENOM" id="CLU_008294_1_0_1"/>
<accession>T1L194</accession>
<dbReference type="STRING" id="32264.T1L194"/>
<evidence type="ECO:0000256" key="3">
    <source>
        <dbReference type="ARBA" id="ARBA00023295"/>
    </source>
</evidence>
<evidence type="ECO:0000256" key="4">
    <source>
        <dbReference type="RuleBase" id="RU361185"/>
    </source>
</evidence>
<evidence type="ECO:0000313" key="9">
    <source>
        <dbReference type="EnsemblMetazoa" id="tetur31g00940.1"/>
    </source>
</evidence>
<dbReference type="CDD" id="cd06592">
    <property type="entry name" value="GH31_NET37"/>
    <property type="match status" value="1"/>
</dbReference>
<dbReference type="Proteomes" id="UP000015104">
    <property type="component" value="Unassembled WGS sequence"/>
</dbReference>
<keyword evidence="10" id="KW-1185">Reference proteome</keyword>
<dbReference type="PANTHER" id="PTHR43053:SF4">
    <property type="entry name" value="MYOGENESIS-REGULATING GLYCOSIDASE"/>
    <property type="match status" value="1"/>
</dbReference>
<protein>
    <submittedName>
        <fullName evidence="9">Uncharacterized protein</fullName>
    </submittedName>
</protein>
<dbReference type="OrthoDB" id="10070917at2759"/>
<dbReference type="GO" id="GO:0005975">
    <property type="term" value="P:carbohydrate metabolic process"/>
    <property type="evidence" value="ECO:0007669"/>
    <property type="project" value="InterPro"/>
</dbReference>
<sequence length="756" mass="86450">MQSSTSNEYLVKDGRSLKKSASVPSSPELSSSRRRSSHGTVLQLSEDNGTWKVAGETGVTKEAVKMSKVSMILELSKKPEFRYRISVALFFFCIAILVMSTSLLDQRRRLIKALSIKIYLHEEHRHFSLLDSTGTPYVKVHYGVNLPLDIKPFSCYIQHLNDQQPTICRDWEYRAHLTIDHQPKEQDINCYRVSWESYSHTGPTLKDCISLGDGSWFGMGETFGTPWPLNKWSQNMTAFVTNHSKGKLSPLGSVIKRYWISSKGVSISVPLHTPLFFSFNSSSNSLPDQQLCLEARTNTYPYDYSKGSRPNLEYTICTGPNVNDLHTHVSRTWLARTRNNSSSESSEQVIPQSIFLEKPIWNIDRKVMTSLNHEKLENYSTKIVDFGIEPGFLLIDMKWERFIGDLKINSTQFPEPNKEFTILKRRGFKILLSVSPFLELSSPLFTDAFTENIVFTHEHLKTPLITRCEPESTQLCAVINLINATTHEWFLNRLTNLTDYSIHGLFFKGVQVSRMPHFYIPDSSRTINPDMYQIYYKSVASTSYDLFGMDTSAGTKGIPGFIRIAPRESTWRSLKTIIPTVLSIGLVGFPIVNPGSVGGDIPVLNTNETTDELYIRWFELATFLPVLQLSNVPRGDITILKLVKKFINIREYQLLPIMKNCMTENLTKGWPIVRPIWWLDSQSAETYTIDDQFAIGNEILVAPILEMGKTTRDIYLPSGWWKDEILGQTIRGGKWMRNYSVDLYKIAYFTRINEQT</sequence>
<dbReference type="Pfam" id="PF01055">
    <property type="entry name" value="Glyco_hydro_31_2nd"/>
    <property type="match status" value="1"/>
</dbReference>
<dbReference type="InterPro" id="IPR013780">
    <property type="entry name" value="Glyco_hydro_b"/>
</dbReference>
<dbReference type="OMA" id="PFHCLED"/>
<feature type="domain" description="Glycosyl hydrolase family 31 C-terminal" evidence="8">
    <location>
        <begin position="669"/>
        <end position="751"/>
    </location>
</feature>
<comment type="similarity">
    <text evidence="1 4">Belongs to the glycosyl hydrolase 31 family.</text>
</comment>